<name>T1CVZ4_9HELI</name>
<sequence>MYYGILELSNFSKDVKNENFVMSKMGLKCPITRCYSAFPFSQYF</sequence>
<accession>T1CVZ4</accession>
<protein>
    <submittedName>
        <fullName evidence="1">Uncharacterized protein</fullName>
    </submittedName>
</protein>
<keyword evidence="2" id="KW-1185">Reference proteome</keyword>
<organism evidence="1 2">
    <name type="scientific">Helicobacter fennelliae MRY12-0050</name>
    <dbReference type="NCBI Taxonomy" id="1325130"/>
    <lineage>
        <taxon>Bacteria</taxon>
        <taxon>Pseudomonadati</taxon>
        <taxon>Campylobacterota</taxon>
        <taxon>Epsilonproteobacteria</taxon>
        <taxon>Campylobacterales</taxon>
        <taxon>Helicobacteraceae</taxon>
        <taxon>Helicobacter</taxon>
    </lineage>
</organism>
<gene>
    <name evidence="1" type="ORF">HFN_1529</name>
</gene>
<proteinExistence type="predicted"/>
<dbReference type="AlphaFoldDB" id="T1CVZ4"/>
<dbReference type="EMBL" id="BASD01000003">
    <property type="protein sequence ID" value="GAD17970.1"/>
    <property type="molecule type" value="Genomic_DNA"/>
</dbReference>
<reference evidence="1 2" key="1">
    <citation type="journal article" date="2013" name="Genome Announc.">
        <title>Draft Genome Sequence of Helicobacter fennelliae Strain MRY12-0050, Isolated from a Bacteremia Patient.</title>
        <authorList>
            <person name="Rimbara E."/>
            <person name="Matsui M."/>
            <person name="Mori S."/>
            <person name="Suzuki S."/>
            <person name="Suzuki M."/>
            <person name="Kim H."/>
            <person name="Sekizuka T."/>
            <person name="Kuroda M."/>
            <person name="Shibayama K."/>
        </authorList>
    </citation>
    <scope>NUCLEOTIDE SEQUENCE [LARGE SCALE GENOMIC DNA]</scope>
    <source>
        <strain evidence="1 2">MRY12-0050</strain>
    </source>
</reference>
<evidence type="ECO:0000313" key="2">
    <source>
        <dbReference type="Proteomes" id="UP000018143"/>
    </source>
</evidence>
<comment type="caution">
    <text evidence="1">The sequence shown here is derived from an EMBL/GenBank/DDBJ whole genome shotgun (WGS) entry which is preliminary data.</text>
</comment>
<dbReference type="Proteomes" id="UP000018143">
    <property type="component" value="Unassembled WGS sequence"/>
</dbReference>
<evidence type="ECO:0000313" key="1">
    <source>
        <dbReference type="EMBL" id="GAD17970.1"/>
    </source>
</evidence>